<gene>
    <name evidence="4" type="ORF">JX265_011234</name>
</gene>
<dbReference type="PANTHER" id="PTHR22935:SF97">
    <property type="entry name" value="BETA-LACTAMASE-RELATED DOMAIN-CONTAINING PROTEIN"/>
    <property type="match status" value="1"/>
</dbReference>
<feature type="domain" description="Beta-lactamase-like ARB-00930-like C-terminal" evidence="3">
    <location>
        <begin position="430"/>
        <end position="592"/>
    </location>
</feature>
<dbReference type="InterPro" id="IPR051478">
    <property type="entry name" value="Beta-lactamase-like_AB/R"/>
</dbReference>
<reference evidence="4" key="1">
    <citation type="submission" date="2021-03" db="EMBL/GenBank/DDBJ databases">
        <title>Revisited historic fungal species revealed as producer of novel bioactive compounds through whole genome sequencing and comparative genomics.</title>
        <authorList>
            <person name="Vignolle G.A."/>
            <person name="Hochenegger N."/>
            <person name="Mach R.L."/>
            <person name="Mach-Aigner A.R."/>
            <person name="Javad Rahimi M."/>
            <person name="Salim K.A."/>
            <person name="Chan C.M."/>
            <person name="Lim L.B.L."/>
            <person name="Cai F."/>
            <person name="Druzhinina I.S."/>
            <person name="U'Ren J.M."/>
            <person name="Derntl C."/>
        </authorList>
    </citation>
    <scope>NUCLEOTIDE SEQUENCE</scope>
    <source>
        <strain evidence="4">TUCIM 5799</strain>
    </source>
</reference>
<dbReference type="EMBL" id="JAFIMR010000040">
    <property type="protein sequence ID" value="KAI1857499.1"/>
    <property type="molecule type" value="Genomic_DNA"/>
</dbReference>
<dbReference type="Gene3D" id="3.40.710.10">
    <property type="entry name" value="DD-peptidase/beta-lactamase superfamily"/>
    <property type="match status" value="1"/>
</dbReference>
<dbReference type="InterPro" id="IPR058664">
    <property type="entry name" value="ARB_00930-like_C"/>
</dbReference>
<evidence type="ECO:0000259" key="3">
    <source>
        <dbReference type="Pfam" id="PF26335"/>
    </source>
</evidence>
<evidence type="ECO:0000313" key="4">
    <source>
        <dbReference type="EMBL" id="KAI1857499.1"/>
    </source>
</evidence>
<dbReference type="PANTHER" id="PTHR22935">
    <property type="entry name" value="PENICILLIN-BINDING PROTEIN"/>
    <property type="match status" value="1"/>
</dbReference>
<comment type="caution">
    <text evidence="4">The sequence shown here is derived from an EMBL/GenBank/DDBJ whole genome shotgun (WGS) entry which is preliminary data.</text>
</comment>
<sequence length="593" mass="64188">MIWAKSLVFLAGAVPFAVAINNCPLDGPVFPKPAKLSSTPVIQQAVESLTKQFTDWNANGTATANFSYSIQIFSAHEPEPLLSLSHTAPKLATIKHPGVTAVDENTVFRLGSLTKVFTVYNFLLNAGDTMWNDPITKYVPELAAIVANRTTENAVLNTDWDEITIGSLMTQLAGIPRDYALLGELTQMDSTKDSVVRLGFPPLPKAQIPPCGDVPLCNREQFFTGIAKFYPSVAPFQTPTYSDIAFQLLGYALEQITGKDYQSLLQDTVLTPLNLTNTFYKVPKQALGIIPGSANATKWSFQLGDEAPAGNMYSSAADIAAFGRAILSFKQLSPAMTRRWLKPFSFSSDPKASVGAPWGARRIPLGPEYRQTTGYNKAGGIGSYMAAFVLIPDYDIGFSIMIAGDIPGNTNWNIADMLGTTFVPAVTLAAKNQAANKYNGYYALANGTQNDGLYTFANSTRRFNSSLTIETDNKPGLSISQWYSNGTDFKAVVVSLQLTYVPTTPSIRLYPTALQADLPNGGKQIKFKALFEDLAAPEQVDKMFSTDCGSWVGVESVIYGSMSADDIIFNTDATGAVTGVYIPALRITLPKQS</sequence>
<evidence type="ECO:0000313" key="5">
    <source>
        <dbReference type="Proteomes" id="UP000829685"/>
    </source>
</evidence>
<dbReference type="Pfam" id="PF26335">
    <property type="entry name" value="ARB_00930_C"/>
    <property type="match status" value="1"/>
</dbReference>
<dbReference type="InterPro" id="IPR001466">
    <property type="entry name" value="Beta-lactam-related"/>
</dbReference>
<dbReference type="AlphaFoldDB" id="A0A9Q0AHS7"/>
<dbReference type="SUPFAM" id="SSF56601">
    <property type="entry name" value="beta-lactamase/transpeptidase-like"/>
    <property type="match status" value="1"/>
</dbReference>
<evidence type="ECO:0000259" key="2">
    <source>
        <dbReference type="Pfam" id="PF00144"/>
    </source>
</evidence>
<keyword evidence="1" id="KW-0732">Signal</keyword>
<keyword evidence="5" id="KW-1185">Reference proteome</keyword>
<proteinExistence type="predicted"/>
<feature type="signal peptide" evidence="1">
    <location>
        <begin position="1"/>
        <end position="19"/>
    </location>
</feature>
<feature type="chain" id="PRO_5040304749" description="Beta-lactamase-related domain-containing protein" evidence="1">
    <location>
        <begin position="20"/>
        <end position="593"/>
    </location>
</feature>
<dbReference type="Pfam" id="PF00144">
    <property type="entry name" value="Beta-lactamase"/>
    <property type="match status" value="1"/>
</dbReference>
<evidence type="ECO:0000256" key="1">
    <source>
        <dbReference type="SAM" id="SignalP"/>
    </source>
</evidence>
<feature type="domain" description="Beta-lactamase-related" evidence="2">
    <location>
        <begin position="101"/>
        <end position="406"/>
    </location>
</feature>
<accession>A0A9Q0AHS7</accession>
<dbReference type="InterPro" id="IPR012338">
    <property type="entry name" value="Beta-lactam/transpept-like"/>
</dbReference>
<dbReference type="Proteomes" id="UP000829685">
    <property type="component" value="Unassembled WGS sequence"/>
</dbReference>
<name>A0A9Q0AHS7_9PEZI</name>
<organism evidence="4 5">
    <name type="scientific">Neoarthrinium moseri</name>
    <dbReference type="NCBI Taxonomy" id="1658444"/>
    <lineage>
        <taxon>Eukaryota</taxon>
        <taxon>Fungi</taxon>
        <taxon>Dikarya</taxon>
        <taxon>Ascomycota</taxon>
        <taxon>Pezizomycotina</taxon>
        <taxon>Sordariomycetes</taxon>
        <taxon>Xylariomycetidae</taxon>
        <taxon>Amphisphaeriales</taxon>
        <taxon>Apiosporaceae</taxon>
        <taxon>Neoarthrinium</taxon>
    </lineage>
</organism>
<protein>
    <recommendedName>
        <fullName evidence="6">Beta-lactamase-related domain-containing protein</fullName>
    </recommendedName>
</protein>
<evidence type="ECO:0008006" key="6">
    <source>
        <dbReference type="Google" id="ProtNLM"/>
    </source>
</evidence>